<name>A0A4Y7IED4_PAPSO</name>
<keyword evidence="5" id="KW-1185">Reference proteome</keyword>
<dbReference type="Gramene" id="RZC47277">
    <property type="protein sequence ID" value="RZC47277"/>
    <property type="gene ID" value="C5167_040232"/>
</dbReference>
<protein>
    <recommendedName>
        <fullName evidence="3">Sucrose synthase first GT-B domain-containing protein</fullName>
    </recommendedName>
</protein>
<gene>
    <name evidence="4" type="ORF">C5167_040232</name>
</gene>
<evidence type="ECO:0000313" key="4">
    <source>
        <dbReference type="EMBL" id="RZC47277.1"/>
    </source>
</evidence>
<dbReference type="Proteomes" id="UP000316621">
    <property type="component" value="Chromosome 1"/>
</dbReference>
<evidence type="ECO:0000259" key="3">
    <source>
        <dbReference type="Pfam" id="PF00862"/>
    </source>
</evidence>
<proteinExistence type="predicted"/>
<organism evidence="4 5">
    <name type="scientific">Papaver somniferum</name>
    <name type="common">Opium poppy</name>
    <dbReference type="NCBI Taxonomy" id="3469"/>
    <lineage>
        <taxon>Eukaryota</taxon>
        <taxon>Viridiplantae</taxon>
        <taxon>Streptophyta</taxon>
        <taxon>Embryophyta</taxon>
        <taxon>Tracheophyta</taxon>
        <taxon>Spermatophyta</taxon>
        <taxon>Magnoliopsida</taxon>
        <taxon>Ranunculales</taxon>
        <taxon>Papaveraceae</taxon>
        <taxon>Papaveroideae</taxon>
        <taxon>Papaver</taxon>
    </lineage>
</organism>
<evidence type="ECO:0000256" key="2">
    <source>
        <dbReference type="ARBA" id="ARBA00022679"/>
    </source>
</evidence>
<reference evidence="4 5" key="1">
    <citation type="journal article" date="2018" name="Science">
        <title>The opium poppy genome and morphinan production.</title>
        <authorList>
            <person name="Guo L."/>
            <person name="Winzer T."/>
            <person name="Yang X."/>
            <person name="Li Y."/>
            <person name="Ning Z."/>
            <person name="He Z."/>
            <person name="Teodor R."/>
            <person name="Lu Y."/>
            <person name="Bowser T.A."/>
            <person name="Graham I.A."/>
            <person name="Ye K."/>
        </authorList>
    </citation>
    <scope>NUCLEOTIDE SEQUENCE [LARGE SCALE GENOMIC DNA]</scope>
    <source>
        <strain evidence="5">cv. HN1</strain>
        <tissue evidence="4">Leaves</tissue>
    </source>
</reference>
<dbReference type="InterPro" id="IPR000368">
    <property type="entry name" value="Sucrose_synth_GT-B1"/>
</dbReference>
<keyword evidence="1" id="KW-0328">Glycosyltransferase</keyword>
<dbReference type="EMBL" id="CM010715">
    <property type="protein sequence ID" value="RZC47277.1"/>
    <property type="molecule type" value="Genomic_DNA"/>
</dbReference>
<dbReference type="STRING" id="3469.A0A4Y7IED4"/>
<keyword evidence="2" id="KW-0808">Transferase</keyword>
<feature type="domain" description="Sucrose synthase first GT-B" evidence="3">
    <location>
        <begin position="34"/>
        <end position="80"/>
    </location>
</feature>
<dbReference type="Pfam" id="PF00862">
    <property type="entry name" value="GT-B_Sucrose_synth"/>
    <property type="match status" value="1"/>
</dbReference>
<accession>A0A4Y7IED4</accession>
<evidence type="ECO:0000313" key="5">
    <source>
        <dbReference type="Proteomes" id="UP000316621"/>
    </source>
</evidence>
<sequence>MTENSSKDHWDKQARGKISCEPNIRFTADIIAVDHENHTFFALLGLYRVVYGIDVFDPKLNIGSSGADMDISLKLEHRETHCHLTKKGS</sequence>
<dbReference type="GO" id="GO:0016757">
    <property type="term" value="F:glycosyltransferase activity"/>
    <property type="evidence" value="ECO:0007669"/>
    <property type="project" value="UniProtKB-KW"/>
</dbReference>
<dbReference type="AlphaFoldDB" id="A0A4Y7IED4"/>
<evidence type="ECO:0000256" key="1">
    <source>
        <dbReference type="ARBA" id="ARBA00022676"/>
    </source>
</evidence>
<dbReference type="Gene3D" id="3.40.50.2000">
    <property type="entry name" value="Glycogen Phosphorylase B"/>
    <property type="match status" value="2"/>
</dbReference>